<accession>A0ABZ1IMK0</accession>
<name>A0ABZ1IMK0_9PSEU</name>
<evidence type="ECO:0008006" key="5">
    <source>
        <dbReference type="Google" id="ProtNLM"/>
    </source>
</evidence>
<feature type="region of interest" description="Disordered" evidence="1">
    <location>
        <begin position="1"/>
        <end position="28"/>
    </location>
</feature>
<organism evidence="3 4">
    <name type="scientific">Amycolatopsis rhabdoformis</name>
    <dbReference type="NCBI Taxonomy" id="1448059"/>
    <lineage>
        <taxon>Bacteria</taxon>
        <taxon>Bacillati</taxon>
        <taxon>Actinomycetota</taxon>
        <taxon>Actinomycetes</taxon>
        <taxon>Pseudonocardiales</taxon>
        <taxon>Pseudonocardiaceae</taxon>
        <taxon>Amycolatopsis</taxon>
    </lineage>
</organism>
<keyword evidence="2" id="KW-0812">Transmembrane</keyword>
<protein>
    <recommendedName>
        <fullName evidence="5">DUF5666 domain-containing protein</fullName>
    </recommendedName>
</protein>
<keyword evidence="4" id="KW-1185">Reference proteome</keyword>
<feature type="compositionally biased region" description="Low complexity" evidence="1">
    <location>
        <begin position="154"/>
        <end position="163"/>
    </location>
</feature>
<feature type="region of interest" description="Disordered" evidence="1">
    <location>
        <begin position="154"/>
        <end position="175"/>
    </location>
</feature>
<gene>
    <name evidence="3" type="ORF">VSH64_23235</name>
</gene>
<dbReference type="RefSeq" id="WP_326837762.1">
    <property type="nucleotide sequence ID" value="NZ_CP142149.1"/>
</dbReference>
<keyword evidence="2" id="KW-0472">Membrane</keyword>
<evidence type="ECO:0000313" key="4">
    <source>
        <dbReference type="Proteomes" id="UP001330812"/>
    </source>
</evidence>
<feature type="transmembrane region" description="Helical" evidence="2">
    <location>
        <begin position="32"/>
        <end position="52"/>
    </location>
</feature>
<evidence type="ECO:0000313" key="3">
    <source>
        <dbReference type="EMBL" id="WSE34956.1"/>
    </source>
</evidence>
<reference evidence="3 4" key="1">
    <citation type="journal article" date="2015" name="Int. J. Syst. Evol. Microbiol.">
        <title>Amycolatopsis rhabdoformis sp. nov., an actinomycete isolated from a tropical forest soil.</title>
        <authorList>
            <person name="Souza W.R."/>
            <person name="Silva R.E."/>
            <person name="Goodfellow M."/>
            <person name="Busarakam K."/>
            <person name="Figueiro F.S."/>
            <person name="Ferreira D."/>
            <person name="Rodrigues-Filho E."/>
            <person name="Moraes L.A.B."/>
            <person name="Zucchi T.D."/>
        </authorList>
    </citation>
    <scope>NUCLEOTIDE SEQUENCE [LARGE SCALE GENOMIC DNA]</scope>
    <source>
        <strain evidence="3 4">NCIMB 14900</strain>
    </source>
</reference>
<dbReference type="Proteomes" id="UP001330812">
    <property type="component" value="Chromosome"/>
</dbReference>
<dbReference type="EMBL" id="CP142149">
    <property type="protein sequence ID" value="WSE34956.1"/>
    <property type="molecule type" value="Genomic_DNA"/>
</dbReference>
<keyword evidence="2" id="KW-1133">Transmembrane helix</keyword>
<feature type="compositionally biased region" description="Polar residues" evidence="1">
    <location>
        <begin position="1"/>
        <end position="23"/>
    </location>
</feature>
<evidence type="ECO:0000256" key="1">
    <source>
        <dbReference type="SAM" id="MobiDB-lite"/>
    </source>
</evidence>
<evidence type="ECO:0000256" key="2">
    <source>
        <dbReference type="SAM" id="Phobius"/>
    </source>
</evidence>
<proteinExistence type="predicted"/>
<sequence length="175" mass="17011">MTTEPSTQDPRTAPNTWGAATSGPTPPPHRKWIAVGVAAVVVVGGGGAIWIATSSADSGTATAAGPGMGQGGQGGPGLGGPGLGQALHGEFVTTDDNGAFVTKFLQTGKVTALSATSLTAQSDDGFTKIYTIDSATATGITNGEQVTIIATASGDTATATSVTEARDANAGPPSP</sequence>